<dbReference type="InterPro" id="IPR011990">
    <property type="entry name" value="TPR-like_helical_dom_sf"/>
</dbReference>
<dbReference type="Pfam" id="PF12854">
    <property type="entry name" value="PPR_1"/>
    <property type="match status" value="1"/>
</dbReference>
<accession>A0A6N2KN57</accession>
<keyword evidence="2" id="KW-0677">Repeat</keyword>
<evidence type="ECO:0000313" key="4">
    <source>
        <dbReference type="EMBL" id="VFU30035.1"/>
    </source>
</evidence>
<sequence>MVRNGCAPDVHSYNILINGYCKSRRMEEAKSLLAEMSHKALPPDTVCHLQHSYARSVPRFDDLLDFARWLLQTWAFGRGIKTAQGNAREETRT</sequence>
<reference evidence="4" key="1">
    <citation type="submission" date="2019-03" db="EMBL/GenBank/DDBJ databases">
        <authorList>
            <person name="Mank J."/>
            <person name="Almeida P."/>
        </authorList>
    </citation>
    <scope>NUCLEOTIDE SEQUENCE</scope>
    <source>
        <strain evidence="4">78183</strain>
    </source>
</reference>
<gene>
    <name evidence="4" type="ORF">SVIM_LOCUS112727</name>
</gene>
<protein>
    <recommendedName>
        <fullName evidence="5">Pentatricopeptide repeat-containing protein</fullName>
    </recommendedName>
</protein>
<evidence type="ECO:0000256" key="1">
    <source>
        <dbReference type="ARBA" id="ARBA00007626"/>
    </source>
</evidence>
<evidence type="ECO:0008006" key="5">
    <source>
        <dbReference type="Google" id="ProtNLM"/>
    </source>
</evidence>
<feature type="repeat" description="PPR" evidence="3">
    <location>
        <begin position="9"/>
        <end position="43"/>
    </location>
</feature>
<name>A0A6N2KN57_SALVM</name>
<dbReference type="NCBIfam" id="TIGR00756">
    <property type="entry name" value="PPR"/>
    <property type="match status" value="1"/>
</dbReference>
<dbReference type="PROSITE" id="PS51375">
    <property type="entry name" value="PPR"/>
    <property type="match status" value="1"/>
</dbReference>
<dbReference type="AlphaFoldDB" id="A0A6N2KN57"/>
<proteinExistence type="inferred from homology"/>
<comment type="similarity">
    <text evidence="1">Belongs to the PPR family. P subfamily.</text>
</comment>
<dbReference type="EMBL" id="CAADRP010000558">
    <property type="protein sequence ID" value="VFU30035.1"/>
    <property type="molecule type" value="Genomic_DNA"/>
</dbReference>
<dbReference type="Gene3D" id="1.25.40.10">
    <property type="entry name" value="Tetratricopeptide repeat domain"/>
    <property type="match status" value="1"/>
</dbReference>
<organism evidence="4">
    <name type="scientific">Salix viminalis</name>
    <name type="common">Common osier</name>
    <name type="synonym">Basket willow</name>
    <dbReference type="NCBI Taxonomy" id="40686"/>
    <lineage>
        <taxon>Eukaryota</taxon>
        <taxon>Viridiplantae</taxon>
        <taxon>Streptophyta</taxon>
        <taxon>Embryophyta</taxon>
        <taxon>Tracheophyta</taxon>
        <taxon>Spermatophyta</taxon>
        <taxon>Magnoliopsida</taxon>
        <taxon>eudicotyledons</taxon>
        <taxon>Gunneridae</taxon>
        <taxon>Pentapetalae</taxon>
        <taxon>rosids</taxon>
        <taxon>fabids</taxon>
        <taxon>Malpighiales</taxon>
        <taxon>Salicaceae</taxon>
        <taxon>Saliceae</taxon>
        <taxon>Salix</taxon>
    </lineage>
</organism>
<evidence type="ECO:0000256" key="3">
    <source>
        <dbReference type="PROSITE-ProRule" id="PRU00708"/>
    </source>
</evidence>
<dbReference type="InterPro" id="IPR002885">
    <property type="entry name" value="PPR_rpt"/>
</dbReference>
<dbReference type="PANTHER" id="PTHR47941">
    <property type="entry name" value="PENTATRICOPEPTIDE REPEAT-CONTAINING PROTEIN 3, MITOCHONDRIAL"/>
    <property type="match status" value="1"/>
</dbReference>
<evidence type="ECO:0000256" key="2">
    <source>
        <dbReference type="ARBA" id="ARBA00022737"/>
    </source>
</evidence>